<dbReference type="InterPro" id="IPR025019">
    <property type="entry name" value="DUF3952"/>
</dbReference>
<dbReference type="EMBL" id="LXLT01000024">
    <property type="protein sequence ID" value="OFD80653.1"/>
    <property type="molecule type" value="Genomic_DNA"/>
</dbReference>
<dbReference type="PROSITE" id="PS51257">
    <property type="entry name" value="PROKAR_LIPOPROTEIN"/>
    <property type="match status" value="1"/>
</dbReference>
<evidence type="ECO:0000259" key="1">
    <source>
        <dbReference type="Pfam" id="PF13130"/>
    </source>
</evidence>
<proteinExistence type="predicted"/>
<feature type="domain" description="DUF3952" evidence="1">
    <location>
        <begin position="22"/>
        <end position="125"/>
    </location>
</feature>
<gene>
    <name evidence="2" type="ORF">BWGOE8_20210</name>
</gene>
<evidence type="ECO:0000313" key="3">
    <source>
        <dbReference type="Proteomes" id="UP000175706"/>
    </source>
</evidence>
<comment type="caution">
    <text evidence="2">The sequence shown here is derived from an EMBL/GenBank/DDBJ whole genome shotgun (WGS) entry which is preliminary data.</text>
</comment>
<name>A0A1E8B8T3_BACMY</name>
<evidence type="ECO:0000313" key="2">
    <source>
        <dbReference type="EMBL" id="OFD80653.1"/>
    </source>
</evidence>
<organism evidence="2 3">
    <name type="scientific">Bacillus mycoides</name>
    <dbReference type="NCBI Taxonomy" id="1405"/>
    <lineage>
        <taxon>Bacteria</taxon>
        <taxon>Bacillati</taxon>
        <taxon>Bacillota</taxon>
        <taxon>Bacilli</taxon>
        <taxon>Bacillales</taxon>
        <taxon>Bacillaceae</taxon>
        <taxon>Bacillus</taxon>
        <taxon>Bacillus cereus group</taxon>
    </lineage>
</organism>
<dbReference type="PATRIC" id="fig|86662.25.peg.2022"/>
<accession>A0A1E8B8T3</accession>
<dbReference type="Proteomes" id="UP000175706">
    <property type="component" value="Unassembled WGS sequence"/>
</dbReference>
<dbReference type="Pfam" id="PF13130">
    <property type="entry name" value="DUF3952"/>
    <property type="match status" value="1"/>
</dbReference>
<sequence length="281" mass="32592">MFLFVKMKISIHKLIILVLVISLMSGCSFGEKKVDYEPFVKSLDEGDMRKVMSASDDGYAYVKERVVDFTIETNGDENHYNTLYQTTEGIYNLKEKLLYGITSQTITSKTKNEEDRHKDINYKEEEKYNTNFMYQNGKGQGSDSNLDVSPVKLIFNRLQGVGNLKLKAGGNRKKFNEPNSVGFTITEAKFQEIINDKLKLQYDKFENASIVLNFNDSIDNEKHPMQITELTISIDYKKQNDEGKILTHSQQIYVYFSSKKDNNQDAKKEYVNYKKQYENNK</sequence>
<dbReference type="AlphaFoldDB" id="A0A1E8B8T3"/>
<reference evidence="2 3" key="1">
    <citation type="submission" date="2016-05" db="EMBL/GenBank/DDBJ databases">
        <title>Bacillus thuringiensis and Bacillus weihenstephanensis as novel biocontrol agents of wilt causing Verticillium species.</title>
        <authorList>
            <person name="Hollensteiner J."/>
            <person name="Wemheuer F."/>
            <person name="Harting R."/>
            <person name="Kolarzyk A."/>
            <person name="Diaz-Valerio S."/>
            <person name="Poehlein A."/>
            <person name="Brzuszkiewicz E."/>
            <person name="Nesemann K."/>
            <person name="Braus-Stromeyer S."/>
            <person name="Braus G."/>
            <person name="Daniel R."/>
            <person name="Liesegang H."/>
        </authorList>
    </citation>
    <scope>NUCLEOTIDE SEQUENCE [LARGE SCALE GENOMIC DNA]</scope>
    <source>
        <strain evidence="2 3">GOE8</strain>
    </source>
</reference>
<protein>
    <recommendedName>
        <fullName evidence="1">DUF3952 domain-containing protein</fullName>
    </recommendedName>
</protein>